<organism evidence="2 3">
    <name type="scientific">Microbacterium aerolatum</name>
    <dbReference type="NCBI Taxonomy" id="153731"/>
    <lineage>
        <taxon>Bacteria</taxon>
        <taxon>Bacillati</taxon>
        <taxon>Actinomycetota</taxon>
        <taxon>Actinomycetes</taxon>
        <taxon>Micrococcales</taxon>
        <taxon>Microbacteriaceae</taxon>
        <taxon>Microbacterium</taxon>
    </lineage>
</organism>
<name>A0A511AP91_9MICO</name>
<feature type="region of interest" description="Disordered" evidence="1">
    <location>
        <begin position="1"/>
        <end position="109"/>
    </location>
</feature>
<sequence>MESTPDAVSAAGEDEPMQPLRDEDATTTADPAADPAQAEWERTQAVDEGGELDGATATGRDPDEIPDPDDEIPAEDLPGFGAQPETQGDEPVSAELGEDGQGDLAPEDL</sequence>
<feature type="compositionally biased region" description="Low complexity" evidence="1">
    <location>
        <begin position="26"/>
        <end position="36"/>
    </location>
</feature>
<keyword evidence="3" id="KW-1185">Reference proteome</keyword>
<gene>
    <name evidence="2" type="ORF">MAE01_26730</name>
</gene>
<feature type="compositionally biased region" description="Acidic residues" evidence="1">
    <location>
        <begin position="96"/>
        <end position="109"/>
    </location>
</feature>
<protein>
    <recommendedName>
        <fullName evidence="4">Sugar ABC transporter ATPase</fullName>
    </recommendedName>
</protein>
<dbReference type="Proteomes" id="UP000321225">
    <property type="component" value="Unassembled WGS sequence"/>
</dbReference>
<evidence type="ECO:0000256" key="1">
    <source>
        <dbReference type="SAM" id="MobiDB-lite"/>
    </source>
</evidence>
<evidence type="ECO:0008006" key="4">
    <source>
        <dbReference type="Google" id="ProtNLM"/>
    </source>
</evidence>
<proteinExistence type="predicted"/>
<comment type="caution">
    <text evidence="2">The sequence shown here is derived from an EMBL/GenBank/DDBJ whole genome shotgun (WGS) entry which is preliminary data.</text>
</comment>
<evidence type="ECO:0000313" key="2">
    <source>
        <dbReference type="EMBL" id="GEK87497.1"/>
    </source>
</evidence>
<evidence type="ECO:0000313" key="3">
    <source>
        <dbReference type="Proteomes" id="UP000321225"/>
    </source>
</evidence>
<reference evidence="2 3" key="1">
    <citation type="submission" date="2019-07" db="EMBL/GenBank/DDBJ databases">
        <title>Whole genome shotgun sequence of Microbacterium aerolatum NBRC 103071.</title>
        <authorList>
            <person name="Hosoyama A."/>
            <person name="Uohara A."/>
            <person name="Ohji S."/>
            <person name="Ichikawa N."/>
        </authorList>
    </citation>
    <scope>NUCLEOTIDE SEQUENCE [LARGE SCALE GENOMIC DNA]</scope>
    <source>
        <strain evidence="2 3">NBRC 103071</strain>
    </source>
</reference>
<dbReference type="EMBL" id="BJUW01000014">
    <property type="protein sequence ID" value="GEK87497.1"/>
    <property type="molecule type" value="Genomic_DNA"/>
</dbReference>
<dbReference type="RefSeq" id="WP_147040184.1">
    <property type="nucleotide sequence ID" value="NZ_BJUW01000014.1"/>
</dbReference>
<dbReference type="OrthoDB" id="5071560at2"/>
<feature type="compositionally biased region" description="Acidic residues" evidence="1">
    <location>
        <begin position="64"/>
        <end position="74"/>
    </location>
</feature>
<accession>A0A511AP91</accession>
<dbReference type="AlphaFoldDB" id="A0A511AP91"/>